<gene>
    <name evidence="15" type="ORF">AVDCRST_MAG64-4118</name>
</gene>
<dbReference type="SUPFAM" id="SSF51569">
    <property type="entry name" value="Aldolase"/>
    <property type="match status" value="1"/>
</dbReference>
<evidence type="ECO:0000256" key="4">
    <source>
        <dbReference type="ARBA" id="ARBA00020771"/>
    </source>
</evidence>
<feature type="binding site" evidence="10">
    <location>
        <position position="324"/>
    </location>
    <ligand>
        <name>5-aminolevulinate</name>
        <dbReference type="ChEBI" id="CHEBI:356416"/>
        <label>2</label>
    </ligand>
</feature>
<dbReference type="SMART" id="SM01004">
    <property type="entry name" value="ALAD"/>
    <property type="match status" value="1"/>
</dbReference>
<comment type="pathway">
    <text evidence="1">Porphyrin-containing compound metabolism; protoporphyrin-IX biosynthesis; coproporphyrinogen-III from 5-aminolevulinate: step 1/4.</text>
</comment>
<comment type="subunit">
    <text evidence="13">Homooctamer.</text>
</comment>
<dbReference type="Pfam" id="PF00490">
    <property type="entry name" value="ALAD"/>
    <property type="match status" value="1"/>
</dbReference>
<evidence type="ECO:0000256" key="5">
    <source>
        <dbReference type="ARBA" id="ARBA00023133"/>
    </source>
</evidence>
<evidence type="ECO:0000256" key="12">
    <source>
        <dbReference type="PIRSR" id="PIRSR001415-5"/>
    </source>
</evidence>
<sequence length="335" mass="36592">MSDPTPVPLDLTIRPRRLRAPLLRPLLQRVQLRRRDVIVPVFVREGTGVRQEVASMPGVFQMSVDVAVPWLAKRAEEGFGAYLVFGVIDRAKKDDLGSPALDEQNIVCRLLREVNRQGVPMVGVTDLCFCEYTSHGHCGPLTPDHNTVANDETVARLVTQAVNHARAGAGVIAPSGMMDGTIGALRKRLDAAGFADVTLMAYSVKYASAFYGPFRDAADSAPSFGDRRTYQMDPARGVDEAVLEATLDVEQGADLVMVKPAGAYLDVIRAVRERVRVPVVAYQVSGEYAMLEAAARNGWLDRDRAVVESLLAIKRAGADLVISYYAELLAKLIER</sequence>
<dbReference type="NCBIfam" id="NF006762">
    <property type="entry name" value="PRK09283.1"/>
    <property type="match status" value="1"/>
</dbReference>
<dbReference type="GO" id="GO:0004655">
    <property type="term" value="F:porphobilinogen synthase activity"/>
    <property type="evidence" value="ECO:0007669"/>
    <property type="project" value="UniProtKB-EC"/>
</dbReference>
<evidence type="ECO:0000256" key="6">
    <source>
        <dbReference type="ARBA" id="ARBA00023239"/>
    </source>
</evidence>
<dbReference type="GO" id="GO:0005829">
    <property type="term" value="C:cytosol"/>
    <property type="evidence" value="ECO:0007669"/>
    <property type="project" value="TreeGrafter"/>
</dbReference>
<accession>A0A6J4QL25</accession>
<comment type="similarity">
    <text evidence="2 14">Belongs to the ALAD family.</text>
</comment>
<feature type="active site" description="Schiff-base intermediate with substrate" evidence="9">
    <location>
        <position position="205"/>
    </location>
</feature>
<evidence type="ECO:0000256" key="2">
    <source>
        <dbReference type="ARBA" id="ARBA00008055"/>
    </source>
</evidence>
<feature type="binding site" evidence="10">
    <location>
        <position position="227"/>
    </location>
    <ligand>
        <name>5-aminolevulinate</name>
        <dbReference type="ChEBI" id="CHEBI:356416"/>
        <label>1</label>
    </ligand>
</feature>
<feature type="binding site" evidence="11">
    <location>
        <position position="128"/>
    </location>
    <ligand>
        <name>Zn(2+)</name>
        <dbReference type="ChEBI" id="CHEBI:29105"/>
        <note>catalytic</note>
    </ligand>
</feature>
<keyword evidence="12" id="KW-0460">Magnesium</keyword>
<feature type="binding site" evidence="11">
    <location>
        <position position="138"/>
    </location>
    <ligand>
        <name>Zn(2+)</name>
        <dbReference type="ChEBI" id="CHEBI:29105"/>
        <note>catalytic</note>
    </ligand>
</feature>
<feature type="binding site" evidence="10">
    <location>
        <position position="215"/>
    </location>
    <ligand>
        <name>5-aminolevulinate</name>
        <dbReference type="ChEBI" id="CHEBI:356416"/>
        <label>1</label>
    </ligand>
</feature>
<evidence type="ECO:0000313" key="15">
    <source>
        <dbReference type="EMBL" id="CAA9440446.1"/>
    </source>
</evidence>
<evidence type="ECO:0000256" key="11">
    <source>
        <dbReference type="PIRSR" id="PIRSR001415-3"/>
    </source>
</evidence>
<dbReference type="GO" id="GO:0006782">
    <property type="term" value="P:protoporphyrinogen IX biosynthetic process"/>
    <property type="evidence" value="ECO:0007669"/>
    <property type="project" value="UniProtKB-UniPathway"/>
</dbReference>
<comment type="catalytic activity">
    <reaction evidence="8 13">
        <text>2 5-aminolevulinate = porphobilinogen + 2 H2O + H(+)</text>
        <dbReference type="Rhea" id="RHEA:24064"/>
        <dbReference type="ChEBI" id="CHEBI:15377"/>
        <dbReference type="ChEBI" id="CHEBI:15378"/>
        <dbReference type="ChEBI" id="CHEBI:58126"/>
        <dbReference type="ChEBI" id="CHEBI:356416"/>
        <dbReference type="EC" id="4.2.1.24"/>
    </reaction>
</comment>
<keyword evidence="11" id="KW-0862">Zinc</keyword>
<evidence type="ECO:0000256" key="9">
    <source>
        <dbReference type="PIRSR" id="PIRSR001415-1"/>
    </source>
</evidence>
<evidence type="ECO:0000256" key="10">
    <source>
        <dbReference type="PIRSR" id="PIRSR001415-2"/>
    </source>
</evidence>
<name>A0A6J4QL25_9BACT</name>
<dbReference type="PIRSF" id="PIRSF001415">
    <property type="entry name" value="Porphbilin_synth"/>
    <property type="match status" value="1"/>
</dbReference>
<dbReference type="PANTHER" id="PTHR11458">
    <property type="entry name" value="DELTA-AMINOLEVULINIC ACID DEHYDRATASE"/>
    <property type="match status" value="1"/>
</dbReference>
<dbReference type="PRINTS" id="PR00144">
    <property type="entry name" value="DALDHYDRTASE"/>
</dbReference>
<evidence type="ECO:0000256" key="13">
    <source>
        <dbReference type="RuleBase" id="RU000515"/>
    </source>
</evidence>
<dbReference type="Gene3D" id="3.20.20.70">
    <property type="entry name" value="Aldolase class I"/>
    <property type="match status" value="1"/>
</dbReference>
<dbReference type="PROSITE" id="PS00169">
    <property type="entry name" value="D_ALA_DEHYDRATASE"/>
    <property type="match status" value="1"/>
</dbReference>
<evidence type="ECO:0000256" key="14">
    <source>
        <dbReference type="RuleBase" id="RU004161"/>
    </source>
</evidence>
<keyword evidence="11" id="KW-0479">Metal-binding</keyword>
<dbReference type="PANTHER" id="PTHR11458:SF0">
    <property type="entry name" value="DELTA-AMINOLEVULINIC ACID DEHYDRATASE"/>
    <property type="match status" value="1"/>
</dbReference>
<protein>
    <recommendedName>
        <fullName evidence="4 13">Delta-aminolevulinic acid dehydratase</fullName>
        <ecNumber evidence="3 13">4.2.1.24</ecNumber>
    </recommendedName>
</protein>
<evidence type="ECO:0000256" key="1">
    <source>
        <dbReference type="ARBA" id="ARBA00004694"/>
    </source>
</evidence>
<dbReference type="FunFam" id="3.20.20.70:FF:000019">
    <property type="entry name" value="Delta-aminolevulinic acid dehydratase"/>
    <property type="match status" value="1"/>
</dbReference>
<feature type="binding site" evidence="11">
    <location>
        <position position="130"/>
    </location>
    <ligand>
        <name>Zn(2+)</name>
        <dbReference type="ChEBI" id="CHEBI:29105"/>
        <note>catalytic</note>
    </ligand>
</feature>
<dbReference type="UniPathway" id="UPA00251">
    <property type="reaction ID" value="UER00318"/>
</dbReference>
<reference evidence="15" key="1">
    <citation type="submission" date="2020-02" db="EMBL/GenBank/DDBJ databases">
        <authorList>
            <person name="Meier V. D."/>
        </authorList>
    </citation>
    <scope>NUCLEOTIDE SEQUENCE</scope>
    <source>
        <strain evidence="15">AVDCRST_MAG64</strain>
    </source>
</reference>
<dbReference type="AlphaFoldDB" id="A0A6J4QL25"/>
<dbReference type="GO" id="GO:0008270">
    <property type="term" value="F:zinc ion binding"/>
    <property type="evidence" value="ECO:0007669"/>
    <property type="project" value="TreeGrafter"/>
</dbReference>
<proteinExistence type="inferred from homology"/>
<keyword evidence="7 13" id="KW-0627">Porphyrin biosynthesis</keyword>
<evidence type="ECO:0000256" key="8">
    <source>
        <dbReference type="ARBA" id="ARBA00047651"/>
    </source>
</evidence>
<keyword evidence="5" id="KW-0350">Heme biosynthesis</keyword>
<organism evidence="15">
    <name type="scientific">uncultured Phycisphaerae bacterium</name>
    <dbReference type="NCBI Taxonomy" id="904963"/>
    <lineage>
        <taxon>Bacteria</taxon>
        <taxon>Pseudomonadati</taxon>
        <taxon>Planctomycetota</taxon>
        <taxon>Phycisphaerae</taxon>
        <taxon>environmental samples</taxon>
    </lineage>
</organism>
<dbReference type="EC" id="4.2.1.24" evidence="3 13"/>
<feature type="binding site" evidence="10">
    <location>
        <position position="285"/>
    </location>
    <ligand>
        <name>5-aminolevulinate</name>
        <dbReference type="ChEBI" id="CHEBI:356416"/>
        <label>2</label>
    </ligand>
</feature>
<evidence type="ECO:0000256" key="3">
    <source>
        <dbReference type="ARBA" id="ARBA00012053"/>
    </source>
</evidence>
<dbReference type="EMBL" id="CADCUQ010000954">
    <property type="protein sequence ID" value="CAA9440446.1"/>
    <property type="molecule type" value="Genomic_DNA"/>
</dbReference>
<keyword evidence="6 13" id="KW-0456">Lyase</keyword>
<dbReference type="InterPro" id="IPR001731">
    <property type="entry name" value="ALAD"/>
</dbReference>
<dbReference type="InterPro" id="IPR013785">
    <property type="entry name" value="Aldolase_TIM"/>
</dbReference>
<evidence type="ECO:0000256" key="7">
    <source>
        <dbReference type="ARBA" id="ARBA00023244"/>
    </source>
</evidence>
<feature type="binding site" evidence="12">
    <location>
        <position position="244"/>
    </location>
    <ligand>
        <name>Mg(2+)</name>
        <dbReference type="ChEBI" id="CHEBI:18420"/>
    </ligand>
</feature>
<dbReference type="InterPro" id="IPR030656">
    <property type="entry name" value="ALAD_AS"/>
</dbReference>
<feature type="active site" description="Schiff-base intermediate with substrate" evidence="9">
    <location>
        <position position="259"/>
    </location>
</feature>